<dbReference type="PANTHER" id="PTHR33112">
    <property type="entry name" value="DOMAIN PROTEIN, PUTATIVE-RELATED"/>
    <property type="match status" value="1"/>
</dbReference>
<evidence type="ECO:0000313" key="4">
    <source>
        <dbReference type="Proteomes" id="UP001629113"/>
    </source>
</evidence>
<keyword evidence="4" id="KW-1185">Reference proteome</keyword>
<gene>
    <name evidence="3" type="ORF">PVAG01_05684</name>
</gene>
<evidence type="ECO:0000259" key="2">
    <source>
        <dbReference type="Pfam" id="PF06985"/>
    </source>
</evidence>
<evidence type="ECO:0000256" key="1">
    <source>
        <dbReference type="SAM" id="MobiDB-lite"/>
    </source>
</evidence>
<comment type="caution">
    <text evidence="3">The sequence shown here is derived from an EMBL/GenBank/DDBJ whole genome shotgun (WGS) entry which is preliminary data.</text>
</comment>
<dbReference type="EMBL" id="JBFCZG010000004">
    <property type="protein sequence ID" value="KAL3423937.1"/>
    <property type="molecule type" value="Genomic_DNA"/>
</dbReference>
<feature type="domain" description="Heterokaryon incompatibility" evidence="2">
    <location>
        <begin position="220"/>
        <end position="392"/>
    </location>
</feature>
<protein>
    <recommendedName>
        <fullName evidence="2">Heterokaryon incompatibility domain-containing protein</fullName>
    </recommendedName>
</protein>
<organism evidence="3 4">
    <name type="scientific">Phlyctema vagabunda</name>
    <dbReference type="NCBI Taxonomy" id="108571"/>
    <lineage>
        <taxon>Eukaryota</taxon>
        <taxon>Fungi</taxon>
        <taxon>Dikarya</taxon>
        <taxon>Ascomycota</taxon>
        <taxon>Pezizomycotina</taxon>
        <taxon>Leotiomycetes</taxon>
        <taxon>Helotiales</taxon>
        <taxon>Dermateaceae</taxon>
        <taxon>Phlyctema</taxon>
    </lineage>
</organism>
<dbReference type="Proteomes" id="UP001629113">
    <property type="component" value="Unassembled WGS sequence"/>
</dbReference>
<accession>A0ABR4PLH9</accession>
<reference evidence="3 4" key="1">
    <citation type="submission" date="2024-06" db="EMBL/GenBank/DDBJ databases">
        <title>Complete genome of Phlyctema vagabunda strain 19-DSS-EL-015.</title>
        <authorList>
            <person name="Fiorenzani C."/>
        </authorList>
    </citation>
    <scope>NUCLEOTIDE SEQUENCE [LARGE SCALE GENOMIC DNA]</scope>
    <source>
        <strain evidence="3 4">19-DSS-EL-015</strain>
    </source>
</reference>
<feature type="compositionally biased region" description="Basic residues" evidence="1">
    <location>
        <begin position="21"/>
        <end position="31"/>
    </location>
</feature>
<proteinExistence type="predicted"/>
<dbReference type="Pfam" id="PF06985">
    <property type="entry name" value="HET"/>
    <property type="match status" value="1"/>
</dbReference>
<feature type="region of interest" description="Disordered" evidence="1">
    <location>
        <begin position="1"/>
        <end position="39"/>
    </location>
</feature>
<evidence type="ECO:0000313" key="3">
    <source>
        <dbReference type="EMBL" id="KAL3423937.1"/>
    </source>
</evidence>
<sequence>MDSLQIRSYGGANSQEASVTKLRHGQRRHHRTNPEPGKPSCKTCYATVDPQTGMWTELPSLAHIIYGWNLWREPDEAIIPKCILCDVLRNAIDTYLVNILGPTFGATYTKPEQIDILSHEKEVLIRMRWYSPKSTAEFEIYVSPDCQVSFPGLRVTSVLSDALTNEASLTTAKFWFDDCVNNHGCLCDKDTILPKRVLDLNNLAKGYTRLIESDGQTGRYATLSHRWGQQKFLRTLKSNIEEHKHEIALISLPKSFQDAMSVTKGLGISYLWIDSLCIVQDDFADWEREAAKMADIYSQGHLNISAIRSSLTGDGFFGERWIRHKPDWPMRLPFVRMPYKSYTFPVITAECTVNLCIRPESRESHRDFIDRSMPTATISATPLLQRGWVFQERLLSPRTIHFGEGELVWECRDLILCECGHMHGPPQRDAFKIMYPPSTTIETLDPHELNQLWLTIVENYSSNDLTFDTDCLPALSGIASRFQRLLHGRYLAGIWENHLVDGLAWSMPRFSRKPRESKALRPTWSWTSGQTFGEVMFAPWFRKSGDRSTMEHIFIRDPSFSFLSAVYEASPSNPFGQPFSGTAITVEGLCVTGFINFDAEDFFFIESVIYRDIEGDMVLIEIDKSLDGYSTSMDFLPSKMALASLEVKEEILV</sequence>
<dbReference type="PANTHER" id="PTHR33112:SF9">
    <property type="entry name" value="HETEROKARYON INCOMPATIBILITY DOMAIN-CONTAINING PROTEIN"/>
    <property type="match status" value="1"/>
</dbReference>
<name>A0ABR4PLH9_9HELO</name>
<dbReference type="InterPro" id="IPR010730">
    <property type="entry name" value="HET"/>
</dbReference>